<name>A0A9N8KXI3_CHRIL</name>
<protein>
    <recommendedName>
        <fullName evidence="4">LIN37 protein</fullName>
    </recommendedName>
</protein>
<dbReference type="GO" id="GO:0000122">
    <property type="term" value="P:negative regulation of transcription by RNA polymerase II"/>
    <property type="evidence" value="ECO:0007669"/>
    <property type="project" value="TreeGrafter"/>
</dbReference>
<dbReference type="GO" id="GO:0017053">
    <property type="term" value="C:transcription repressor complex"/>
    <property type="evidence" value="ECO:0007669"/>
    <property type="project" value="InterPro"/>
</dbReference>
<dbReference type="Proteomes" id="UP001154114">
    <property type="component" value="Chromosome 14"/>
</dbReference>
<sequence length="253" mass="29129">MPKRRRLFTPLKNRSKSNQTRENNDAREVATARGRLKGALMEVLEPPAEDSDASSDNYTDKKDIRESKSEDEEKSYRRKWSPNRQSYVLKLFDRSVDLSQFKEDTPLYPICRAWIANQPRANYHEFGKKETTPLVCLDSVELPGPEGSSVSKIPPLLPEQLKANKNNINLNYREAPPPSREQLLASHSARWQNVRQAWLYQAAKVEAQYDTTQQILNKINVKQRARKPPRVPCDVDEECRAVKCIHTYVGVGH</sequence>
<reference evidence="2" key="1">
    <citation type="submission" date="2021-12" db="EMBL/GenBank/DDBJ databases">
        <authorList>
            <person name="King R."/>
        </authorList>
    </citation>
    <scope>NUCLEOTIDE SEQUENCE</scope>
</reference>
<evidence type="ECO:0008006" key="4">
    <source>
        <dbReference type="Google" id="ProtNLM"/>
    </source>
</evidence>
<feature type="compositionally biased region" description="Basic and acidic residues" evidence="1">
    <location>
        <begin position="58"/>
        <end position="68"/>
    </location>
</feature>
<gene>
    <name evidence="2" type="ORF">CINC_LOCUS2801</name>
</gene>
<dbReference type="OrthoDB" id="6287771at2759"/>
<organism evidence="2 3">
    <name type="scientific">Chrysodeixis includens</name>
    <name type="common">Soybean looper</name>
    <name type="synonym">Pseudoplusia includens</name>
    <dbReference type="NCBI Taxonomy" id="689277"/>
    <lineage>
        <taxon>Eukaryota</taxon>
        <taxon>Metazoa</taxon>
        <taxon>Ecdysozoa</taxon>
        <taxon>Arthropoda</taxon>
        <taxon>Hexapoda</taxon>
        <taxon>Insecta</taxon>
        <taxon>Pterygota</taxon>
        <taxon>Neoptera</taxon>
        <taxon>Endopterygota</taxon>
        <taxon>Lepidoptera</taxon>
        <taxon>Glossata</taxon>
        <taxon>Ditrysia</taxon>
        <taxon>Noctuoidea</taxon>
        <taxon>Noctuidae</taxon>
        <taxon>Plusiinae</taxon>
        <taxon>Chrysodeixis</taxon>
    </lineage>
</organism>
<keyword evidence="3" id="KW-1185">Reference proteome</keyword>
<dbReference type="Pfam" id="PF15306">
    <property type="entry name" value="LIN37"/>
    <property type="match status" value="1"/>
</dbReference>
<dbReference type="PANTHER" id="PTHR31336">
    <property type="entry name" value="LIN37 HOMOLOG"/>
    <property type="match status" value="1"/>
</dbReference>
<evidence type="ECO:0000313" key="3">
    <source>
        <dbReference type="Proteomes" id="UP001154114"/>
    </source>
</evidence>
<accession>A0A9N8KXI3</accession>
<evidence type="ECO:0000256" key="1">
    <source>
        <dbReference type="SAM" id="MobiDB-lite"/>
    </source>
</evidence>
<dbReference type="EMBL" id="LR824017">
    <property type="protein sequence ID" value="CAD0201124.1"/>
    <property type="molecule type" value="Genomic_DNA"/>
</dbReference>
<evidence type="ECO:0000313" key="2">
    <source>
        <dbReference type="EMBL" id="CAD0201124.1"/>
    </source>
</evidence>
<dbReference type="GO" id="GO:0031523">
    <property type="term" value="C:Myb complex"/>
    <property type="evidence" value="ECO:0007669"/>
    <property type="project" value="TreeGrafter"/>
</dbReference>
<proteinExistence type="predicted"/>
<dbReference type="InterPro" id="IPR028226">
    <property type="entry name" value="LIN37"/>
</dbReference>
<dbReference type="AlphaFoldDB" id="A0A9N8KXI3"/>
<dbReference type="PANTHER" id="PTHR31336:SF3">
    <property type="entry name" value="PROTEIN LIN-37 HOMOLOG"/>
    <property type="match status" value="1"/>
</dbReference>
<feature type="region of interest" description="Disordered" evidence="1">
    <location>
        <begin position="1"/>
        <end position="79"/>
    </location>
</feature>